<evidence type="ECO:0000313" key="11">
    <source>
        <dbReference type="Proteomes" id="UP000198504"/>
    </source>
</evidence>
<dbReference type="PANTHER" id="PTHR21039">
    <property type="entry name" value="HISTIDINOL PHOSPHATASE-RELATED"/>
    <property type="match status" value="1"/>
</dbReference>
<dbReference type="Proteomes" id="UP000198504">
    <property type="component" value="Unassembled WGS sequence"/>
</dbReference>
<evidence type="ECO:0000259" key="9">
    <source>
        <dbReference type="Pfam" id="PF02811"/>
    </source>
</evidence>
<dbReference type="AlphaFoldDB" id="A0A1H8ZR75"/>
<dbReference type="Pfam" id="PF02811">
    <property type="entry name" value="PHP"/>
    <property type="match status" value="1"/>
</dbReference>
<dbReference type="EMBL" id="FOFA01000001">
    <property type="protein sequence ID" value="SEP66713.1"/>
    <property type="molecule type" value="Genomic_DNA"/>
</dbReference>
<dbReference type="SUPFAM" id="SSF89550">
    <property type="entry name" value="PHP domain-like"/>
    <property type="match status" value="1"/>
</dbReference>
<comment type="similarity">
    <text evidence="2 8">Belongs to the PHP hydrolase family. HisK subfamily.</text>
</comment>
<dbReference type="InterPro" id="IPR016195">
    <property type="entry name" value="Pol/histidinol_Pase-like"/>
</dbReference>
<name>A0A1H8ZR75_9ACTN</name>
<dbReference type="InterPro" id="IPR004013">
    <property type="entry name" value="PHP_dom"/>
</dbReference>
<reference evidence="11" key="1">
    <citation type="submission" date="2016-10" db="EMBL/GenBank/DDBJ databases">
        <authorList>
            <person name="Varghese N."/>
            <person name="Submissions S."/>
        </authorList>
    </citation>
    <scope>NUCLEOTIDE SEQUENCE [LARGE SCALE GENOMIC DNA]</scope>
    <source>
        <strain evidence="11">CGMCC 4.6856</strain>
    </source>
</reference>
<comment type="catalytic activity">
    <reaction evidence="7 8">
        <text>L-histidinol phosphate + H2O = L-histidinol + phosphate</text>
        <dbReference type="Rhea" id="RHEA:14465"/>
        <dbReference type="ChEBI" id="CHEBI:15377"/>
        <dbReference type="ChEBI" id="CHEBI:43474"/>
        <dbReference type="ChEBI" id="CHEBI:57699"/>
        <dbReference type="ChEBI" id="CHEBI:57980"/>
        <dbReference type="EC" id="3.1.3.15"/>
    </reaction>
</comment>
<keyword evidence="4 8" id="KW-0028">Amino-acid biosynthesis</keyword>
<evidence type="ECO:0000256" key="4">
    <source>
        <dbReference type="ARBA" id="ARBA00022605"/>
    </source>
</evidence>
<gene>
    <name evidence="10" type="ORF">SAMN05421756_101329</name>
</gene>
<proteinExistence type="inferred from homology"/>
<evidence type="ECO:0000256" key="8">
    <source>
        <dbReference type="RuleBase" id="RU366003"/>
    </source>
</evidence>
<dbReference type="EC" id="3.1.3.15" evidence="3 8"/>
<evidence type="ECO:0000256" key="7">
    <source>
        <dbReference type="ARBA" id="ARBA00049158"/>
    </source>
</evidence>
<keyword evidence="6 8" id="KW-0368">Histidine biosynthesis</keyword>
<dbReference type="PANTHER" id="PTHR21039:SF0">
    <property type="entry name" value="HISTIDINOL-PHOSPHATASE"/>
    <property type="match status" value="1"/>
</dbReference>
<keyword evidence="11" id="KW-1185">Reference proteome</keyword>
<sequence length="303" mass="33112">MPGPELETAGRVVRWALGSANRCGRGRMLPLDGHVHSEWSWDAFAGDMEATCARAVELGLPAVAFTEHVDHTRWLVSEGALDPRARGDHKGDTFVPGPLAVESYLGTVERCRDRFPGLTVLSGVELGEPHWHAEAVARVLAAGPLDRVLGSLHSLPEGAYAAEPPELYRRRDAAEVVRSYLAELAVMVAQTETFEVLAHLDYPLRHWPTAAGPFEVGAFEDAFRHALRTLAGTGRVLEVNTKGPMLPELVGWWREEGGRVVTFGSDAHEPAALGHRLGEAVAMVESFGFRPGRHPYDRWTLPG</sequence>
<feature type="domain" description="PHP" evidence="9">
    <location>
        <begin position="32"/>
        <end position="241"/>
    </location>
</feature>
<keyword evidence="5 8" id="KW-0378">Hydrolase</keyword>
<evidence type="ECO:0000313" key="10">
    <source>
        <dbReference type="EMBL" id="SEP66713.1"/>
    </source>
</evidence>
<dbReference type="GO" id="GO:0005737">
    <property type="term" value="C:cytoplasm"/>
    <property type="evidence" value="ECO:0007669"/>
    <property type="project" value="TreeGrafter"/>
</dbReference>
<comment type="pathway">
    <text evidence="1 8">Amino-acid biosynthesis; L-histidine biosynthesis; L-histidine from 5-phospho-alpha-D-ribose 1-diphosphate: step 8/9.</text>
</comment>
<evidence type="ECO:0000256" key="3">
    <source>
        <dbReference type="ARBA" id="ARBA00013085"/>
    </source>
</evidence>
<dbReference type="Gene3D" id="3.20.20.140">
    <property type="entry name" value="Metal-dependent hydrolases"/>
    <property type="match status" value="1"/>
</dbReference>
<protein>
    <recommendedName>
        <fullName evidence="3 8">Histidinol-phosphatase</fullName>
        <shortName evidence="8">HolPase</shortName>
        <ecNumber evidence="3 8">3.1.3.15</ecNumber>
    </recommendedName>
</protein>
<dbReference type="InterPro" id="IPR010140">
    <property type="entry name" value="Histidinol_P_phosphatase_HisJ"/>
</dbReference>
<evidence type="ECO:0000256" key="2">
    <source>
        <dbReference type="ARBA" id="ARBA00009152"/>
    </source>
</evidence>
<accession>A0A1H8ZR75</accession>
<dbReference type="GO" id="GO:0000105">
    <property type="term" value="P:L-histidine biosynthetic process"/>
    <property type="evidence" value="ECO:0007669"/>
    <property type="project" value="UniProtKB-UniRule"/>
</dbReference>
<evidence type="ECO:0000256" key="5">
    <source>
        <dbReference type="ARBA" id="ARBA00022801"/>
    </source>
</evidence>
<organism evidence="10 11">
    <name type="scientific">Microlunatus flavus</name>
    <dbReference type="NCBI Taxonomy" id="1036181"/>
    <lineage>
        <taxon>Bacteria</taxon>
        <taxon>Bacillati</taxon>
        <taxon>Actinomycetota</taxon>
        <taxon>Actinomycetes</taxon>
        <taxon>Propionibacteriales</taxon>
        <taxon>Propionibacteriaceae</taxon>
        <taxon>Microlunatus</taxon>
    </lineage>
</organism>
<evidence type="ECO:0000256" key="1">
    <source>
        <dbReference type="ARBA" id="ARBA00004970"/>
    </source>
</evidence>
<evidence type="ECO:0000256" key="6">
    <source>
        <dbReference type="ARBA" id="ARBA00023102"/>
    </source>
</evidence>
<dbReference type="STRING" id="1036181.SAMN05421756_101329"/>
<dbReference type="UniPathway" id="UPA00031">
    <property type="reaction ID" value="UER00013"/>
</dbReference>
<dbReference type="GO" id="GO:0004401">
    <property type="term" value="F:histidinol-phosphatase activity"/>
    <property type="evidence" value="ECO:0007669"/>
    <property type="project" value="UniProtKB-UniRule"/>
</dbReference>